<reference evidence="3" key="1">
    <citation type="submission" date="2017-02" db="UniProtKB">
        <authorList>
            <consortium name="WormBaseParasite"/>
        </authorList>
    </citation>
    <scope>IDENTIFICATION</scope>
</reference>
<dbReference type="Proteomes" id="UP000046392">
    <property type="component" value="Unplaced"/>
</dbReference>
<feature type="signal peptide" evidence="1">
    <location>
        <begin position="1"/>
        <end position="20"/>
    </location>
</feature>
<evidence type="ECO:0000256" key="1">
    <source>
        <dbReference type="SAM" id="SignalP"/>
    </source>
</evidence>
<accession>A0A0N5CIR9</accession>
<feature type="chain" id="PRO_5005895933" evidence="1">
    <location>
        <begin position="21"/>
        <end position="180"/>
    </location>
</feature>
<protein>
    <submittedName>
        <fullName evidence="3">Transthyretin-like family-containing protein</fullName>
    </submittedName>
</protein>
<evidence type="ECO:0000313" key="3">
    <source>
        <dbReference type="WBParaSite" id="SPAL_0001772400.1"/>
    </source>
</evidence>
<keyword evidence="2" id="KW-1185">Reference proteome</keyword>
<dbReference type="AlphaFoldDB" id="A0A0N5CIR9"/>
<proteinExistence type="predicted"/>
<keyword evidence="1" id="KW-0732">Signal</keyword>
<sequence>MIFKNIIVLLFIITLSVINAWRQNKRKTFQIVGRLACHNRHPNKIYVGIYQRNVFGNYHLLKGALRHCNDYFNVKARESRISERDQYFTRRFNRPMPVVCLTYLYTRGNLICRIKGIFTLPTTMSKDANGFSNLYNFGVLNISNSTFEDSKCEHISLDRFIGFPLAQIDVVEELIPRTVF</sequence>
<dbReference type="WBParaSite" id="SPAL_0001772400.1">
    <property type="protein sequence ID" value="SPAL_0001772400.1"/>
    <property type="gene ID" value="SPAL_0001772400"/>
</dbReference>
<name>A0A0N5CIR9_STREA</name>
<evidence type="ECO:0000313" key="2">
    <source>
        <dbReference type="Proteomes" id="UP000046392"/>
    </source>
</evidence>
<organism evidence="2 3">
    <name type="scientific">Strongyloides papillosus</name>
    <name type="common">Intestinal threadworm</name>
    <dbReference type="NCBI Taxonomy" id="174720"/>
    <lineage>
        <taxon>Eukaryota</taxon>
        <taxon>Metazoa</taxon>
        <taxon>Ecdysozoa</taxon>
        <taxon>Nematoda</taxon>
        <taxon>Chromadorea</taxon>
        <taxon>Rhabditida</taxon>
        <taxon>Tylenchina</taxon>
        <taxon>Panagrolaimomorpha</taxon>
        <taxon>Strongyloidoidea</taxon>
        <taxon>Strongyloididae</taxon>
        <taxon>Strongyloides</taxon>
    </lineage>
</organism>